<dbReference type="RefSeq" id="XP_024252886.1">
    <property type="nucleotide sequence ID" value="XM_024397118.2"/>
</dbReference>
<accession>A0AAZ3PD56</accession>
<dbReference type="GeneTree" id="ENSGT00510000050587"/>
<dbReference type="CDD" id="cd16565">
    <property type="entry name" value="RING-HC_RNF224"/>
    <property type="match status" value="1"/>
</dbReference>
<evidence type="ECO:0000313" key="7">
    <source>
        <dbReference type="Ensembl" id="ENSOTSP00005114420.1"/>
    </source>
</evidence>
<gene>
    <name evidence="7" type="primary">RNF224</name>
</gene>
<name>A0AAZ3PD56_ONCTS</name>
<evidence type="ECO:0000256" key="1">
    <source>
        <dbReference type="ARBA" id="ARBA00022723"/>
    </source>
</evidence>
<dbReference type="PROSITE" id="PS00518">
    <property type="entry name" value="ZF_RING_1"/>
    <property type="match status" value="1"/>
</dbReference>
<evidence type="ECO:0000259" key="6">
    <source>
        <dbReference type="PROSITE" id="PS50089"/>
    </source>
</evidence>
<dbReference type="SMART" id="SM00184">
    <property type="entry name" value="RING"/>
    <property type="match status" value="1"/>
</dbReference>
<dbReference type="Ensembl" id="ENSOTST00005177286.1">
    <property type="protein sequence ID" value="ENSOTSP00005114420.1"/>
    <property type="gene ID" value="ENSOTSG00005073273.1"/>
</dbReference>
<dbReference type="InterPro" id="IPR013083">
    <property type="entry name" value="Znf_RING/FYVE/PHD"/>
</dbReference>
<sequence>MDEEEAPVPDAPDFPVPEDPAEAPYLGAPEDPPVEGGVEARGVQPFRDSRKLDCIICYCAFNLTERLPRKLYCSHTFCQACLRRLDTILNEQMWIPCPQCRQNTPLPRGGATALDLDLVAFLGVKAEMENQRSCSRQERRELGTQLEHKPSFGKQSIIEQPQATWNHGGLAEPRFHRSPCCRCFFCCWWCC</sequence>
<dbReference type="InterPro" id="IPR001841">
    <property type="entry name" value="Znf_RING"/>
</dbReference>
<dbReference type="Gene3D" id="3.30.40.10">
    <property type="entry name" value="Zinc/RING finger domain, C3HC4 (zinc finger)"/>
    <property type="match status" value="1"/>
</dbReference>
<dbReference type="Proteomes" id="UP000694402">
    <property type="component" value="Unassembled WGS sequence"/>
</dbReference>
<dbReference type="PROSITE" id="PS50089">
    <property type="entry name" value="ZF_RING_2"/>
    <property type="match status" value="1"/>
</dbReference>
<reference evidence="8" key="1">
    <citation type="journal article" date="2018" name="PLoS ONE">
        <title>Chinook salmon (Oncorhynchus tshawytscha) genome and transcriptome.</title>
        <authorList>
            <person name="Christensen K.A."/>
            <person name="Leong J.S."/>
            <person name="Sakhrani D."/>
            <person name="Biagi C.A."/>
            <person name="Minkley D.R."/>
            <person name="Withler R.E."/>
            <person name="Rondeau E.B."/>
            <person name="Koop B.F."/>
            <person name="Devlin R.H."/>
        </authorList>
    </citation>
    <scope>NUCLEOTIDE SEQUENCE [LARGE SCALE GENOMIC DNA]</scope>
</reference>
<feature type="domain" description="RING-type" evidence="6">
    <location>
        <begin position="54"/>
        <end position="101"/>
    </location>
</feature>
<dbReference type="SUPFAM" id="SSF57850">
    <property type="entry name" value="RING/U-box"/>
    <property type="match status" value="1"/>
</dbReference>
<dbReference type="AlphaFoldDB" id="A0AAZ3PD56"/>
<keyword evidence="1" id="KW-0479">Metal-binding</keyword>
<dbReference type="PANTHER" id="PTHR47454">
    <property type="entry name" value="RING FINGER PROTEIN 224"/>
    <property type="match status" value="1"/>
</dbReference>
<evidence type="ECO:0000313" key="8">
    <source>
        <dbReference type="Proteomes" id="UP000694402"/>
    </source>
</evidence>
<protein>
    <recommendedName>
        <fullName evidence="6">RING-type domain-containing protein</fullName>
    </recommendedName>
</protein>
<dbReference type="InterPro" id="IPR053122">
    <property type="entry name" value="RING_finger_domain"/>
</dbReference>
<keyword evidence="2 4" id="KW-0863">Zinc-finger</keyword>
<proteinExistence type="predicted"/>
<keyword evidence="3" id="KW-0862">Zinc</keyword>
<evidence type="ECO:0000256" key="5">
    <source>
        <dbReference type="SAM" id="MobiDB-lite"/>
    </source>
</evidence>
<evidence type="ECO:0000256" key="4">
    <source>
        <dbReference type="PROSITE-ProRule" id="PRU00175"/>
    </source>
</evidence>
<dbReference type="GO" id="GO:0008270">
    <property type="term" value="F:zinc ion binding"/>
    <property type="evidence" value="ECO:0007669"/>
    <property type="project" value="UniProtKB-KW"/>
</dbReference>
<evidence type="ECO:0000256" key="3">
    <source>
        <dbReference type="ARBA" id="ARBA00022833"/>
    </source>
</evidence>
<feature type="region of interest" description="Disordered" evidence="5">
    <location>
        <begin position="1"/>
        <end position="40"/>
    </location>
</feature>
<organism evidence="7 8">
    <name type="scientific">Oncorhynchus tshawytscha</name>
    <name type="common">Chinook salmon</name>
    <name type="synonym">Salmo tshawytscha</name>
    <dbReference type="NCBI Taxonomy" id="74940"/>
    <lineage>
        <taxon>Eukaryota</taxon>
        <taxon>Metazoa</taxon>
        <taxon>Chordata</taxon>
        <taxon>Craniata</taxon>
        <taxon>Vertebrata</taxon>
        <taxon>Euteleostomi</taxon>
        <taxon>Actinopterygii</taxon>
        <taxon>Neopterygii</taxon>
        <taxon>Teleostei</taxon>
        <taxon>Protacanthopterygii</taxon>
        <taxon>Salmoniformes</taxon>
        <taxon>Salmonidae</taxon>
        <taxon>Salmoninae</taxon>
        <taxon>Oncorhynchus</taxon>
    </lineage>
</organism>
<dbReference type="GeneID" id="112230796"/>
<reference evidence="7" key="2">
    <citation type="submission" date="2025-08" db="UniProtKB">
        <authorList>
            <consortium name="Ensembl"/>
        </authorList>
    </citation>
    <scope>IDENTIFICATION</scope>
</reference>
<dbReference type="Pfam" id="PF13639">
    <property type="entry name" value="zf-RING_2"/>
    <property type="match status" value="1"/>
</dbReference>
<keyword evidence="8" id="KW-1185">Reference proteome</keyword>
<dbReference type="InterPro" id="IPR017907">
    <property type="entry name" value="Znf_RING_CS"/>
</dbReference>
<dbReference type="PANTHER" id="PTHR47454:SF1">
    <property type="entry name" value="RING FINGER PROTEIN 224"/>
    <property type="match status" value="1"/>
</dbReference>
<reference evidence="7" key="3">
    <citation type="submission" date="2025-09" db="UniProtKB">
        <authorList>
            <consortium name="Ensembl"/>
        </authorList>
    </citation>
    <scope>IDENTIFICATION</scope>
</reference>
<feature type="compositionally biased region" description="Pro residues" evidence="5">
    <location>
        <begin position="9"/>
        <end position="18"/>
    </location>
</feature>
<evidence type="ECO:0000256" key="2">
    <source>
        <dbReference type="ARBA" id="ARBA00022771"/>
    </source>
</evidence>